<dbReference type="AlphaFoldDB" id="A0A5C4WD24"/>
<gene>
    <name evidence="2" type="ORF">FHP29_03960</name>
</gene>
<dbReference type="Gene3D" id="2.30.110.10">
    <property type="entry name" value="Electron Transport, Fmn-binding Protein, Chain A"/>
    <property type="match status" value="1"/>
</dbReference>
<dbReference type="SUPFAM" id="SSF50475">
    <property type="entry name" value="FMN-binding split barrel"/>
    <property type="match status" value="1"/>
</dbReference>
<proteinExistence type="predicted"/>
<feature type="domain" description="Flavin reductase like" evidence="1">
    <location>
        <begin position="11"/>
        <end position="111"/>
    </location>
</feature>
<reference evidence="2 3" key="1">
    <citation type="journal article" date="2016" name="Int. J. Syst. Evol. Microbiol.">
        <title>Nocardioides albidus sp. nov., an actinobacterium isolated from garden soil.</title>
        <authorList>
            <person name="Singh H."/>
            <person name="Du J."/>
            <person name="Trinh H."/>
            <person name="Won K."/>
            <person name="Yang J.E."/>
            <person name="Yin C."/>
            <person name="Kook M."/>
            <person name="Yi T.H."/>
        </authorList>
    </citation>
    <scope>NUCLEOTIDE SEQUENCE [LARGE SCALE GENOMIC DNA]</scope>
    <source>
        <strain evidence="2 3">CCTCC AB 2015297</strain>
    </source>
</reference>
<dbReference type="Pfam" id="PF01613">
    <property type="entry name" value="Flavin_Reduct"/>
    <property type="match status" value="1"/>
</dbReference>
<evidence type="ECO:0000259" key="1">
    <source>
        <dbReference type="Pfam" id="PF01613"/>
    </source>
</evidence>
<keyword evidence="3" id="KW-1185">Reference proteome</keyword>
<organism evidence="2 3">
    <name type="scientific">Nocardioides albidus</name>
    <dbReference type="NCBI Taxonomy" id="1517589"/>
    <lineage>
        <taxon>Bacteria</taxon>
        <taxon>Bacillati</taxon>
        <taxon>Actinomycetota</taxon>
        <taxon>Actinomycetes</taxon>
        <taxon>Propionibacteriales</taxon>
        <taxon>Nocardioidaceae</taxon>
        <taxon>Nocardioides</taxon>
    </lineage>
</organism>
<evidence type="ECO:0000313" key="3">
    <source>
        <dbReference type="Proteomes" id="UP000313231"/>
    </source>
</evidence>
<feature type="non-terminal residue" evidence="2">
    <location>
        <position position="127"/>
    </location>
</feature>
<sequence>MAEDEFSALMARVDPALVVVTTAAEGHRAGCLVGFHTQSSIDPEHYCLWLSKANHTYRVGLRAARFGVHFLTRDDLPLAERFGTRTGEEVDKFAGLEVEAHDDVPLLEACPNRILVERIALLDDGGD</sequence>
<dbReference type="GO" id="GO:0016646">
    <property type="term" value="F:oxidoreductase activity, acting on the CH-NH group of donors, NAD or NADP as acceptor"/>
    <property type="evidence" value="ECO:0007669"/>
    <property type="project" value="UniProtKB-ARBA"/>
</dbReference>
<accession>A0A5C4WD24</accession>
<dbReference type="InterPro" id="IPR002563">
    <property type="entry name" value="Flavin_Rdtase-like_dom"/>
</dbReference>
<comment type="caution">
    <text evidence="2">The sequence shown here is derived from an EMBL/GenBank/DDBJ whole genome shotgun (WGS) entry which is preliminary data.</text>
</comment>
<dbReference type="Proteomes" id="UP000313231">
    <property type="component" value="Unassembled WGS sequence"/>
</dbReference>
<evidence type="ECO:0000313" key="2">
    <source>
        <dbReference type="EMBL" id="TNM46164.1"/>
    </source>
</evidence>
<protein>
    <submittedName>
        <fullName evidence="2">Flavin reductase</fullName>
    </submittedName>
</protein>
<dbReference type="GO" id="GO:0010181">
    <property type="term" value="F:FMN binding"/>
    <property type="evidence" value="ECO:0007669"/>
    <property type="project" value="InterPro"/>
</dbReference>
<dbReference type="EMBL" id="VDMP01000016">
    <property type="protein sequence ID" value="TNM46164.1"/>
    <property type="molecule type" value="Genomic_DNA"/>
</dbReference>
<dbReference type="InterPro" id="IPR012349">
    <property type="entry name" value="Split_barrel_FMN-bd"/>
</dbReference>
<name>A0A5C4WD24_9ACTN</name>
<dbReference type="OrthoDB" id="3176898at2"/>
<dbReference type="RefSeq" id="WP_139621622.1">
    <property type="nucleotide sequence ID" value="NZ_VDMP01000016.1"/>
</dbReference>